<dbReference type="InterPro" id="IPR038763">
    <property type="entry name" value="DHH_sf"/>
</dbReference>
<dbReference type="Pfam" id="PF17768">
    <property type="entry name" value="RecJ_OB"/>
    <property type="match status" value="1"/>
</dbReference>
<dbReference type="SUPFAM" id="SSF64182">
    <property type="entry name" value="DHH phosphoesterases"/>
    <property type="match status" value="1"/>
</dbReference>
<dbReference type="Gene3D" id="2.40.50.460">
    <property type="match status" value="1"/>
</dbReference>
<dbReference type="InterPro" id="IPR051673">
    <property type="entry name" value="SSDNA_exonuclease_RecJ"/>
</dbReference>
<evidence type="ECO:0000259" key="3">
    <source>
        <dbReference type="Pfam" id="PF17768"/>
    </source>
</evidence>
<protein>
    <recommendedName>
        <fullName evidence="6">Single-stranded-DNA-specific exonuclease RecJ</fullName>
    </recommendedName>
</protein>
<reference evidence="4 5" key="1">
    <citation type="submission" date="2017-02" db="EMBL/GenBank/DDBJ databases">
        <title>Whole genome sequencing of Metallibacterium scheffleri DSM 24874 (T).</title>
        <authorList>
            <person name="Kumar S."/>
            <person name="Patil P."/>
            <person name="Patil P.B."/>
        </authorList>
    </citation>
    <scope>NUCLEOTIDE SEQUENCE [LARGE SCALE GENOMIC DNA]</scope>
    <source>
        <strain evidence="4 5">DSM 24874</strain>
    </source>
</reference>
<evidence type="ECO:0000256" key="1">
    <source>
        <dbReference type="ARBA" id="ARBA00022801"/>
    </source>
</evidence>
<sequence>MPHPMISPLRLVLRHSKYERVLIRFIASKLVERYGVPAICLSVSEEGEGCMTGSVRSVEGVHIKAVLDRIAGKHPEIGLRYGGHAMAAGVRMPLAQVAAFDLAWQEAVGAAMVGVERPWDLHDGSLAGLDPRKVLAEVEALEPFGKGFPSPVFCDQAVIERCQPMKPDSPHLTLHVTFKPPACVRVVWFNGAASAATLGLRPGQRVELMYELARSDYAMGPGYDRLVRDVAVMA</sequence>
<gene>
    <name evidence="4" type="ORF">B1806_09790</name>
</gene>
<dbReference type="InterPro" id="IPR003156">
    <property type="entry name" value="DHHA1_dom"/>
</dbReference>
<organism evidence="4 5">
    <name type="scientific">Metallibacterium scheffleri</name>
    <dbReference type="NCBI Taxonomy" id="993689"/>
    <lineage>
        <taxon>Bacteria</taxon>
        <taxon>Pseudomonadati</taxon>
        <taxon>Pseudomonadota</taxon>
        <taxon>Gammaproteobacteria</taxon>
        <taxon>Lysobacterales</taxon>
        <taxon>Rhodanobacteraceae</taxon>
        <taxon>Metallibacterium</taxon>
    </lineage>
</organism>
<accession>A0A4S3KMU7</accession>
<dbReference type="EMBL" id="MWQO01000033">
    <property type="protein sequence ID" value="THD10146.1"/>
    <property type="molecule type" value="Genomic_DNA"/>
</dbReference>
<proteinExistence type="predicted"/>
<dbReference type="PANTHER" id="PTHR30255:SF2">
    <property type="entry name" value="SINGLE-STRANDED-DNA-SPECIFIC EXONUCLEASE RECJ"/>
    <property type="match status" value="1"/>
</dbReference>
<name>A0A4S3KMU7_9GAMM</name>
<dbReference type="Proteomes" id="UP000307749">
    <property type="component" value="Unassembled WGS sequence"/>
</dbReference>
<evidence type="ECO:0000313" key="4">
    <source>
        <dbReference type="EMBL" id="THD10146.1"/>
    </source>
</evidence>
<dbReference type="AlphaFoldDB" id="A0A4S3KMU7"/>
<feature type="domain" description="RecJ OB" evidence="3">
    <location>
        <begin position="133"/>
        <end position="217"/>
    </location>
</feature>
<feature type="domain" description="DHHA1" evidence="2">
    <location>
        <begin position="13"/>
        <end position="100"/>
    </location>
</feature>
<dbReference type="OrthoDB" id="9809852at2"/>
<comment type="caution">
    <text evidence="4">The sequence shown here is derived from an EMBL/GenBank/DDBJ whole genome shotgun (WGS) entry which is preliminary data.</text>
</comment>
<dbReference type="Gene3D" id="3.10.310.30">
    <property type="match status" value="1"/>
</dbReference>
<dbReference type="InterPro" id="IPR041122">
    <property type="entry name" value="RecJ_OB"/>
</dbReference>
<evidence type="ECO:0000313" key="5">
    <source>
        <dbReference type="Proteomes" id="UP000307749"/>
    </source>
</evidence>
<dbReference type="GO" id="GO:0016787">
    <property type="term" value="F:hydrolase activity"/>
    <property type="evidence" value="ECO:0007669"/>
    <property type="project" value="UniProtKB-KW"/>
</dbReference>
<dbReference type="PANTHER" id="PTHR30255">
    <property type="entry name" value="SINGLE-STRANDED-DNA-SPECIFIC EXONUCLEASE RECJ"/>
    <property type="match status" value="1"/>
</dbReference>
<keyword evidence="5" id="KW-1185">Reference proteome</keyword>
<dbReference type="STRING" id="993689.GCA_002077135_00355"/>
<evidence type="ECO:0000259" key="2">
    <source>
        <dbReference type="Pfam" id="PF02272"/>
    </source>
</evidence>
<keyword evidence="1" id="KW-0378">Hydrolase</keyword>
<dbReference type="GO" id="GO:0003676">
    <property type="term" value="F:nucleic acid binding"/>
    <property type="evidence" value="ECO:0007669"/>
    <property type="project" value="InterPro"/>
</dbReference>
<evidence type="ECO:0008006" key="6">
    <source>
        <dbReference type="Google" id="ProtNLM"/>
    </source>
</evidence>
<dbReference type="Pfam" id="PF02272">
    <property type="entry name" value="DHHA1"/>
    <property type="match status" value="1"/>
</dbReference>